<evidence type="ECO:0000259" key="4">
    <source>
        <dbReference type="Pfam" id="PF19335"/>
    </source>
</evidence>
<evidence type="ECO:0000256" key="2">
    <source>
        <dbReference type="ARBA" id="ARBA00022448"/>
    </source>
</evidence>
<evidence type="ECO:0000256" key="1">
    <source>
        <dbReference type="ARBA" id="ARBA00009477"/>
    </source>
</evidence>
<dbReference type="PANTHER" id="PTHR30097">
    <property type="entry name" value="CATION EFFLUX SYSTEM PROTEIN CUSB"/>
    <property type="match status" value="1"/>
</dbReference>
<dbReference type="InterPro" id="IPR021647">
    <property type="entry name" value="CusF_Ec"/>
</dbReference>
<feature type="domain" description="CusB-like three alpha-helical bundle" evidence="5">
    <location>
        <begin position="180"/>
        <end position="231"/>
    </location>
</feature>
<dbReference type="InterPro" id="IPR051909">
    <property type="entry name" value="MFP_Cation_Efflux"/>
</dbReference>
<dbReference type="Gene3D" id="2.40.30.170">
    <property type="match status" value="1"/>
</dbReference>
<feature type="compositionally biased region" description="Polar residues" evidence="3">
    <location>
        <begin position="430"/>
        <end position="441"/>
    </location>
</feature>
<feature type="compositionally biased region" description="Polar residues" evidence="3">
    <location>
        <begin position="36"/>
        <end position="54"/>
    </location>
</feature>
<dbReference type="Pfam" id="PF25869">
    <property type="entry name" value="3HB_CusB"/>
    <property type="match status" value="1"/>
</dbReference>
<accession>A0ABY1QIK1</accession>
<dbReference type="InterPro" id="IPR058790">
    <property type="entry name" value="BSH_CusB"/>
</dbReference>
<evidence type="ECO:0000259" key="7">
    <source>
        <dbReference type="Pfam" id="PF25954"/>
    </source>
</evidence>
<evidence type="ECO:0000259" key="5">
    <source>
        <dbReference type="Pfam" id="PF25869"/>
    </source>
</evidence>
<dbReference type="Pfam" id="PF25919">
    <property type="entry name" value="BSH_CusB"/>
    <property type="match status" value="1"/>
</dbReference>
<dbReference type="Gene3D" id="2.40.50.320">
    <property type="entry name" value="Copper binding periplasmic protein CusF"/>
    <property type="match status" value="1"/>
</dbReference>
<keyword evidence="2" id="KW-0813">Transport</keyword>
<dbReference type="InterPro" id="IPR058791">
    <property type="entry name" value="3HB_CusB"/>
</dbReference>
<dbReference type="Pfam" id="PF19335">
    <property type="entry name" value="HMBD"/>
    <property type="match status" value="1"/>
</dbReference>
<dbReference type="InterPro" id="IPR058792">
    <property type="entry name" value="Beta-barrel_RND_2"/>
</dbReference>
<dbReference type="InterPro" id="IPR042230">
    <property type="entry name" value="CusF_sf"/>
</dbReference>
<comment type="similarity">
    <text evidence="1">Belongs to the membrane fusion protein (MFP) (TC 8.A.1) family.</text>
</comment>
<evidence type="ECO:0000313" key="9">
    <source>
        <dbReference type="EMBL" id="SMP72374.1"/>
    </source>
</evidence>
<feature type="compositionally biased region" description="Polar residues" evidence="3">
    <location>
        <begin position="519"/>
        <end position="532"/>
    </location>
</feature>
<feature type="domain" description="CusB-like beta-barrel" evidence="7">
    <location>
        <begin position="268"/>
        <end position="345"/>
    </location>
</feature>
<protein>
    <submittedName>
        <fullName evidence="9">Membrane fusion protein, Cu(I)/Ag(I) efflux system</fullName>
    </submittedName>
</protein>
<dbReference type="Gene3D" id="2.40.420.20">
    <property type="match status" value="1"/>
</dbReference>
<sequence length="541" mass="57055">MNAKKILLVVLLTGALGAGGYGLYSFGMQQGMKMTPSDSPAKTGQQAANGTSEASKVDPASGRKVLYWHDPMVPGQKFDKPGKSPFMDMQLVPVYAGEAGDDGKITISPRVQQNLGVRTAEVIKGNVAAVVEAVGSVAYNERDVAVIQARSNGFVERLYVRAPLDPVRKGQPLVQIYVPDWIAAQEDYLTVKQMQGPETKDLLDAARQRMRLVGMSDEQIRLVETTAKLQPRMTIIAPISGVIAELSVREGMTVMSGGSLFRINGLSTIWVNADVPENLSAQVRPGAAVQARTPSLPGTTLKGKVSAILPEVNSATRTLKARVELANPEGRLVPGMFATINFTPATKQEVLTIPTEAVIQTGKRSVVMVAQDNGGFTPVDVEIGAEANGQTEIRKGLEEGQKVVVSGQFLIDSEASLKGTETRMGDAPQGGTSRTSNNQTHAGRGKIESISNDEITISHGPIPSLQWGEMTMGFKAPASGVPKTIAVGDTVTFEIRPIKDGAYEIATISPAGTAPGAAKSNTGGAASQSQEAPRSAGGAKK</sequence>
<evidence type="ECO:0000313" key="10">
    <source>
        <dbReference type="Proteomes" id="UP001158049"/>
    </source>
</evidence>
<feature type="region of interest" description="Disordered" evidence="3">
    <location>
        <begin position="34"/>
        <end position="59"/>
    </location>
</feature>
<dbReference type="Gene3D" id="6.10.140.730">
    <property type="match status" value="1"/>
</dbReference>
<dbReference type="InterPro" id="IPR006143">
    <property type="entry name" value="RND_pump_MFP"/>
</dbReference>
<evidence type="ECO:0000259" key="6">
    <source>
        <dbReference type="Pfam" id="PF25919"/>
    </source>
</evidence>
<proteinExistence type="inferred from homology"/>
<dbReference type="Proteomes" id="UP001158049">
    <property type="component" value="Unassembled WGS sequence"/>
</dbReference>
<keyword evidence="10" id="KW-1185">Reference proteome</keyword>
<feature type="domain" description="CusB-like barrel-sandwich hybrid" evidence="6">
    <location>
        <begin position="144"/>
        <end position="264"/>
    </location>
</feature>
<dbReference type="PANTHER" id="PTHR30097:SF15">
    <property type="entry name" value="CATION EFFLUX SYSTEM PROTEIN CUSB"/>
    <property type="match status" value="1"/>
</dbReference>
<dbReference type="InterPro" id="IPR045800">
    <property type="entry name" value="HMBD"/>
</dbReference>
<dbReference type="InterPro" id="IPR058649">
    <property type="entry name" value="CzcB_C"/>
</dbReference>
<name>A0ABY1QIK1_9BURK</name>
<dbReference type="Pfam" id="PF25975">
    <property type="entry name" value="CzcB_C"/>
    <property type="match status" value="1"/>
</dbReference>
<dbReference type="SUPFAM" id="SSF111369">
    <property type="entry name" value="HlyD-like secretion proteins"/>
    <property type="match status" value="1"/>
</dbReference>
<gene>
    <name evidence="9" type="ORF">SAMN06295970_1188</name>
</gene>
<evidence type="ECO:0000259" key="8">
    <source>
        <dbReference type="Pfam" id="PF25975"/>
    </source>
</evidence>
<dbReference type="EMBL" id="FXUL01000018">
    <property type="protein sequence ID" value="SMP72374.1"/>
    <property type="molecule type" value="Genomic_DNA"/>
</dbReference>
<feature type="region of interest" description="Disordered" evidence="3">
    <location>
        <begin position="416"/>
        <end position="449"/>
    </location>
</feature>
<comment type="caution">
    <text evidence="9">The sequence shown here is derived from an EMBL/GenBank/DDBJ whole genome shotgun (WGS) entry which is preliminary data.</text>
</comment>
<dbReference type="NCBIfam" id="TIGR01730">
    <property type="entry name" value="RND_mfp"/>
    <property type="match status" value="1"/>
</dbReference>
<feature type="domain" description="Heavy metal binding" evidence="4">
    <location>
        <begin position="67"/>
        <end position="94"/>
    </location>
</feature>
<dbReference type="RefSeq" id="WP_283444062.1">
    <property type="nucleotide sequence ID" value="NZ_FXUL01000018.1"/>
</dbReference>
<dbReference type="Pfam" id="PF25954">
    <property type="entry name" value="Beta-barrel_RND_2"/>
    <property type="match status" value="1"/>
</dbReference>
<feature type="region of interest" description="Disordered" evidence="3">
    <location>
        <begin position="511"/>
        <end position="541"/>
    </location>
</feature>
<feature type="domain" description="CzcB-like C-terminal circularly permuted SH3-like" evidence="8">
    <location>
        <begin position="351"/>
        <end position="411"/>
    </location>
</feature>
<reference evidence="9 10" key="1">
    <citation type="submission" date="2017-05" db="EMBL/GenBank/DDBJ databases">
        <authorList>
            <person name="Varghese N."/>
            <person name="Submissions S."/>
        </authorList>
    </citation>
    <scope>NUCLEOTIDE SEQUENCE [LARGE SCALE GENOMIC DNA]</scope>
    <source>
        <strain evidence="9 10">DSM 26001</strain>
    </source>
</reference>
<evidence type="ECO:0000256" key="3">
    <source>
        <dbReference type="SAM" id="MobiDB-lite"/>
    </source>
</evidence>
<dbReference type="Pfam" id="PF11604">
    <property type="entry name" value="CusF_Ec"/>
    <property type="match status" value="1"/>
</dbReference>
<organism evidence="9 10">
    <name type="scientific">Noviherbaspirillum suwonense</name>
    <dbReference type="NCBI Taxonomy" id="1224511"/>
    <lineage>
        <taxon>Bacteria</taxon>
        <taxon>Pseudomonadati</taxon>
        <taxon>Pseudomonadota</taxon>
        <taxon>Betaproteobacteria</taxon>
        <taxon>Burkholderiales</taxon>
        <taxon>Oxalobacteraceae</taxon>
        <taxon>Noviherbaspirillum</taxon>
    </lineage>
</organism>